<dbReference type="Proteomes" id="UP000886595">
    <property type="component" value="Unassembled WGS sequence"/>
</dbReference>
<gene>
    <name evidence="1" type="ORF">Bca52824_081813</name>
</gene>
<comment type="caution">
    <text evidence="1">The sequence shown here is derived from an EMBL/GenBank/DDBJ whole genome shotgun (WGS) entry which is preliminary data.</text>
</comment>
<evidence type="ECO:0000313" key="2">
    <source>
        <dbReference type="Proteomes" id="UP000886595"/>
    </source>
</evidence>
<protein>
    <submittedName>
        <fullName evidence="1">Uncharacterized protein</fullName>
    </submittedName>
</protein>
<evidence type="ECO:0000313" key="1">
    <source>
        <dbReference type="EMBL" id="KAG2251677.1"/>
    </source>
</evidence>
<accession>A0A8X7PIT6</accession>
<organism evidence="1 2">
    <name type="scientific">Brassica carinata</name>
    <name type="common">Ethiopian mustard</name>
    <name type="synonym">Abyssinian cabbage</name>
    <dbReference type="NCBI Taxonomy" id="52824"/>
    <lineage>
        <taxon>Eukaryota</taxon>
        <taxon>Viridiplantae</taxon>
        <taxon>Streptophyta</taxon>
        <taxon>Embryophyta</taxon>
        <taxon>Tracheophyta</taxon>
        <taxon>Spermatophyta</taxon>
        <taxon>Magnoliopsida</taxon>
        <taxon>eudicotyledons</taxon>
        <taxon>Gunneridae</taxon>
        <taxon>Pentapetalae</taxon>
        <taxon>rosids</taxon>
        <taxon>malvids</taxon>
        <taxon>Brassicales</taxon>
        <taxon>Brassicaceae</taxon>
        <taxon>Brassiceae</taxon>
        <taxon>Brassica</taxon>
    </lineage>
</organism>
<proteinExistence type="predicted"/>
<name>A0A8X7PIT6_BRACI</name>
<reference evidence="1 2" key="1">
    <citation type="submission" date="2020-02" db="EMBL/GenBank/DDBJ databases">
        <authorList>
            <person name="Ma Q."/>
            <person name="Huang Y."/>
            <person name="Song X."/>
            <person name="Pei D."/>
        </authorList>
    </citation>
    <scope>NUCLEOTIDE SEQUENCE [LARGE SCALE GENOMIC DNA]</scope>
    <source>
        <strain evidence="1">Sxm20200214</strain>
        <tissue evidence="1">Leaf</tissue>
    </source>
</reference>
<sequence>MFRGHCLLSTASTHPCSQDHQLPTCKNLICLPFFLICRGRRFEDSDDITQLGVVICEDLSAADGGELPVAACASVAILD</sequence>
<dbReference type="AlphaFoldDB" id="A0A8X7PIT6"/>
<keyword evidence="2" id="KW-1185">Reference proteome</keyword>
<dbReference type="EMBL" id="JAAMPC010000016">
    <property type="protein sequence ID" value="KAG2251677.1"/>
    <property type="molecule type" value="Genomic_DNA"/>
</dbReference>